<gene>
    <name evidence="1" type="ORF">D5086_033728</name>
</gene>
<accession>A0ACC4AHP5</accession>
<name>A0ACC4AHP5_POPAL</name>
<dbReference type="EMBL" id="RCHU02000019">
    <property type="protein sequence ID" value="KAL3565682.1"/>
    <property type="molecule type" value="Genomic_DNA"/>
</dbReference>
<reference evidence="1 2" key="1">
    <citation type="journal article" date="2024" name="Plant Biotechnol. J.">
        <title>Genome and CRISPR/Cas9 system of a widespread forest tree (Populus alba) in the world.</title>
        <authorList>
            <person name="Liu Y.J."/>
            <person name="Jiang P.F."/>
            <person name="Han X.M."/>
            <person name="Li X.Y."/>
            <person name="Wang H.M."/>
            <person name="Wang Y.J."/>
            <person name="Wang X.X."/>
            <person name="Zeng Q.Y."/>
        </authorList>
    </citation>
    <scope>NUCLEOTIDE SEQUENCE [LARGE SCALE GENOMIC DNA]</scope>
    <source>
        <strain evidence="2">cv. PAL-ZL1</strain>
    </source>
</reference>
<organism evidence="1 2">
    <name type="scientific">Populus alba</name>
    <name type="common">White poplar</name>
    <dbReference type="NCBI Taxonomy" id="43335"/>
    <lineage>
        <taxon>Eukaryota</taxon>
        <taxon>Viridiplantae</taxon>
        <taxon>Streptophyta</taxon>
        <taxon>Embryophyta</taxon>
        <taxon>Tracheophyta</taxon>
        <taxon>Spermatophyta</taxon>
        <taxon>Magnoliopsida</taxon>
        <taxon>eudicotyledons</taxon>
        <taxon>Gunneridae</taxon>
        <taxon>Pentapetalae</taxon>
        <taxon>rosids</taxon>
        <taxon>fabids</taxon>
        <taxon>Malpighiales</taxon>
        <taxon>Salicaceae</taxon>
        <taxon>Saliceae</taxon>
        <taxon>Populus</taxon>
    </lineage>
</organism>
<protein>
    <submittedName>
        <fullName evidence="1">Uncharacterized protein</fullName>
    </submittedName>
</protein>
<comment type="caution">
    <text evidence="1">The sequence shown here is derived from an EMBL/GenBank/DDBJ whole genome shotgun (WGS) entry which is preliminary data.</text>
</comment>
<evidence type="ECO:0000313" key="2">
    <source>
        <dbReference type="Proteomes" id="UP000309997"/>
    </source>
</evidence>
<sequence length="173" mass="20042">MPYEFDDHPEVRVYFDCHVKSKKGEHDDDDEEVFVSKKSYSIFNFLKTCDSDHIFLHYELELVNHFRKYSGNEVTFKFYHEVDNGSTKVGHEIRKPCELKSCGVYLHFDENLQAGTLLRIFLNNHSLFSHQYWLSVGAQPTDTVRGILMRAGLISPPPMFVMGQKKGPAGIQH</sequence>
<evidence type="ECO:0000313" key="1">
    <source>
        <dbReference type="EMBL" id="KAL3565682.1"/>
    </source>
</evidence>
<proteinExistence type="predicted"/>
<keyword evidence="2" id="KW-1185">Reference proteome</keyword>
<dbReference type="Proteomes" id="UP000309997">
    <property type="component" value="Unassembled WGS sequence"/>
</dbReference>